<evidence type="ECO:0000313" key="1">
    <source>
        <dbReference type="EMBL" id="EEY22863.1"/>
    </source>
</evidence>
<evidence type="ECO:0000313" key="2">
    <source>
        <dbReference type="Proteomes" id="UP000008698"/>
    </source>
</evidence>
<dbReference type="GeneID" id="9534215"/>
<dbReference type="RefSeq" id="XP_003000478.1">
    <property type="nucleotide sequence ID" value="XM_003000432.1"/>
</dbReference>
<organism evidence="2">
    <name type="scientific">Verticillium alfalfae (strain VaMs.102 / ATCC MYA-4576 / FGSC 10136)</name>
    <name type="common">Verticillium wilt of alfalfa</name>
    <name type="synonym">Verticillium albo-atrum</name>
    <dbReference type="NCBI Taxonomy" id="526221"/>
    <lineage>
        <taxon>Eukaryota</taxon>
        <taxon>Fungi</taxon>
        <taxon>Dikarya</taxon>
        <taxon>Ascomycota</taxon>
        <taxon>Pezizomycotina</taxon>
        <taxon>Sordariomycetes</taxon>
        <taxon>Hypocreomycetidae</taxon>
        <taxon>Glomerellales</taxon>
        <taxon>Plectosphaerellaceae</taxon>
        <taxon>Verticillium</taxon>
    </lineage>
</organism>
<keyword evidence="2" id="KW-1185">Reference proteome</keyword>
<dbReference type="Proteomes" id="UP000008698">
    <property type="component" value="Unassembled WGS sequence"/>
</dbReference>
<dbReference type="EMBL" id="DS985227">
    <property type="protein sequence ID" value="EEY22863.1"/>
    <property type="molecule type" value="Genomic_DNA"/>
</dbReference>
<name>C9SVP8_VERA1</name>
<gene>
    <name evidence="1" type="ORF">VDBG_08973</name>
</gene>
<proteinExistence type="predicted"/>
<sequence>MKMQLPRCSMLGWQAKAYCATMVVHAHPPPFPVPFPFSLGGRPVRLSDFCHEFGEETSVLIVVSSSCSTFLKAMVDGRKHAAFAENGLGVVPAAEPLFIILDYGLKGHGQGMFPAPVPSIAARSVKCPAPRAASVSVWHTRGGAYARWRTWQIDWRNRDWRHMLDRLLADLLDVLEADITVSEPFASNYPREPRRSAILKWEKSLVPKIQFYCLKRRNTSEY</sequence>
<accession>C9SVP8</accession>
<dbReference type="KEGG" id="val:VDBG_08973"/>
<dbReference type="HOGENOM" id="CLU_1246177_0_0_1"/>
<protein>
    <submittedName>
        <fullName evidence="1">Predicted protein</fullName>
    </submittedName>
</protein>
<reference evidence="2" key="1">
    <citation type="journal article" date="2011" name="PLoS Pathog.">
        <title>Comparative genomics yields insights into niche adaptation of plant vascular wilt pathogens.</title>
        <authorList>
            <person name="Klosterman S.J."/>
            <person name="Subbarao K.V."/>
            <person name="Kang S."/>
            <person name="Veronese P."/>
            <person name="Gold S.E."/>
            <person name="Thomma B.P.H.J."/>
            <person name="Chen Z."/>
            <person name="Henrissat B."/>
            <person name="Lee Y.-H."/>
            <person name="Park J."/>
            <person name="Garcia-Pedrajas M.D."/>
            <person name="Barbara D.J."/>
            <person name="Anchieta A."/>
            <person name="de Jonge R."/>
            <person name="Santhanam P."/>
            <person name="Maruthachalam K."/>
            <person name="Atallah Z."/>
            <person name="Amyotte S.G."/>
            <person name="Paz Z."/>
            <person name="Inderbitzin P."/>
            <person name="Hayes R.J."/>
            <person name="Heiman D.I."/>
            <person name="Young S."/>
            <person name="Zeng Q."/>
            <person name="Engels R."/>
            <person name="Galagan J."/>
            <person name="Cuomo C.A."/>
            <person name="Dobinson K.F."/>
            <person name="Ma L.-J."/>
        </authorList>
    </citation>
    <scope>NUCLEOTIDE SEQUENCE [LARGE SCALE GENOMIC DNA]</scope>
    <source>
        <strain evidence="2">VaMs.102 / ATCC MYA-4576 / FGSC 10136</strain>
    </source>
</reference>
<dbReference type="AlphaFoldDB" id="C9SVP8"/>